<dbReference type="SMART" id="SM00382">
    <property type="entry name" value="AAA"/>
    <property type="match status" value="2"/>
</dbReference>
<dbReference type="Pfam" id="PF00005">
    <property type="entry name" value="ABC_tran"/>
    <property type="match status" value="2"/>
</dbReference>
<dbReference type="EMBL" id="KP834591">
    <property type="protein sequence ID" value="AKU20095.1"/>
    <property type="molecule type" value="Genomic_DNA"/>
</dbReference>
<dbReference type="GO" id="GO:0016887">
    <property type="term" value="F:ATP hydrolysis activity"/>
    <property type="evidence" value="ECO:0007669"/>
    <property type="project" value="InterPro"/>
</dbReference>
<dbReference type="PANTHER" id="PTHR42855:SF2">
    <property type="entry name" value="DRUG RESISTANCE ABC TRANSPORTER,ATP-BINDING PROTEIN"/>
    <property type="match status" value="1"/>
</dbReference>
<evidence type="ECO:0000256" key="2">
    <source>
        <dbReference type="ARBA" id="ARBA00022840"/>
    </source>
</evidence>
<dbReference type="RefSeq" id="WP_002415638.1">
    <property type="nucleotide sequence ID" value="NZ_AP027296.1"/>
</dbReference>
<feature type="domain" description="ABC transporter" evidence="3">
    <location>
        <begin position="1"/>
        <end position="255"/>
    </location>
</feature>
<dbReference type="SMR" id="A0A0K1JT29"/>
<evidence type="ECO:0000313" key="5">
    <source>
        <dbReference type="EMBL" id="MDT2371412.1"/>
    </source>
</evidence>
<dbReference type="Proteomes" id="UP001260956">
    <property type="component" value="Unassembled WGS sequence"/>
</dbReference>
<evidence type="ECO:0000313" key="4">
    <source>
        <dbReference type="EMBL" id="AKU20095.1"/>
    </source>
</evidence>
<sequence length="542" mass="62562">MKGKNMNLAFGLEEIYEDAEFQIGDLDKVGIVGVNGAGKTTLFRLLLGELELDNGSLTSGNARIGYLPQEIVLEDEDITVWDFLFEGRPIKKYEQELEEIYKKLETAVNAEQEALLARMGTLQERLEYFDFYEAETILLEFADKMSIDAELYHRPMRELSGGQKSKMAFARLLYSKPEILLLDEPTNHLDVSTKDFVIKYLKNYRGSVLIISHDIDFLNRIINKIMYINKATHKISVYDGDYYIYKKKYAEEQRIREMAIVQQEKEIKELSDFVQKAKQASQTNHHLKRMGQERALRLDKKRGELQKRNRLYKRVKMDIRPKREGAQVPLEVENITFHYSGYPTLYQNLSFQINGRERFLVVGENGVGKSTLLKLMMGILSPDEGCIRFNQKTDIAYYAQELEQLDENKTVIDNVESEGYTPWQIRAVLSNFLFYDDDVNKKVSVLSPGEKARVALCKILLQKANLLILDEPTNHLDPETQKIIGGNFNLFEGTIIAVSHNPSFVEQIGISRMLILPSGRIEPYSRELLEYYYEINGSVAKF</sequence>
<dbReference type="CDD" id="cd03221">
    <property type="entry name" value="ABCF_EF-3"/>
    <property type="match status" value="2"/>
</dbReference>
<name>A0A0K1JT29_ENTFC</name>
<keyword evidence="2" id="KW-0067">ATP-binding</keyword>
<dbReference type="InterPro" id="IPR051309">
    <property type="entry name" value="ABCF_ATPase"/>
</dbReference>
<dbReference type="NCBIfam" id="NF000355">
    <property type="entry name" value="ribo_prot_ABC_F"/>
    <property type="match status" value="1"/>
</dbReference>
<dbReference type="InterPro" id="IPR017871">
    <property type="entry name" value="ABC_transporter-like_CS"/>
</dbReference>
<dbReference type="PANTHER" id="PTHR42855">
    <property type="entry name" value="ABC TRANSPORTER ATP-BINDING SUBUNIT"/>
    <property type="match status" value="1"/>
</dbReference>
<dbReference type="FunFam" id="3.40.50.300:FF:000011">
    <property type="entry name" value="Putative ABC transporter ATP-binding component"/>
    <property type="match status" value="1"/>
</dbReference>
<evidence type="ECO:0000259" key="3">
    <source>
        <dbReference type="PROSITE" id="PS50893"/>
    </source>
</evidence>
<reference evidence="5" key="2">
    <citation type="submission" date="2023-03" db="EMBL/GenBank/DDBJ databases">
        <authorList>
            <person name="Shen W."/>
            <person name="Cai J."/>
        </authorList>
    </citation>
    <scope>NUCLEOTIDE SEQUENCE</scope>
    <source>
        <strain evidence="5">B1010-2</strain>
    </source>
</reference>
<feature type="domain" description="ABC transporter" evidence="3">
    <location>
        <begin position="330"/>
        <end position="542"/>
    </location>
</feature>
<organism evidence="4">
    <name type="scientific">Enterococcus faecium</name>
    <name type="common">Streptococcus faecium</name>
    <dbReference type="NCBI Taxonomy" id="1352"/>
    <lineage>
        <taxon>Bacteria</taxon>
        <taxon>Bacillati</taxon>
        <taxon>Bacillota</taxon>
        <taxon>Bacilli</taxon>
        <taxon>Lactobacillales</taxon>
        <taxon>Enterococcaceae</taxon>
        <taxon>Enterococcus</taxon>
    </lineage>
</organism>
<reference evidence="4" key="1">
    <citation type="submission" date="2015-02" db="EMBL/GenBank/DDBJ databases">
        <title>Tn6246,a novel florfenicol resistance composite transposon in enterococci of swine origin.</title>
        <authorList>
            <person name="Du X.-D."/>
        </authorList>
    </citation>
    <scope>NUCLEOTIDE SEQUENCE</scope>
    <source>
        <strain evidence="4">P36</strain>
    </source>
</reference>
<dbReference type="AlphaFoldDB" id="A0A0K1JT29"/>
<dbReference type="SUPFAM" id="SSF52540">
    <property type="entry name" value="P-loop containing nucleoside triphosphate hydrolases"/>
    <property type="match status" value="2"/>
</dbReference>
<dbReference type="InterPro" id="IPR003439">
    <property type="entry name" value="ABC_transporter-like_ATP-bd"/>
</dbReference>
<proteinExistence type="predicted"/>
<gene>
    <name evidence="5" type="primary">poxtA</name>
    <name evidence="5" type="ORF">P6Z85_15025</name>
</gene>
<dbReference type="PROSITE" id="PS50893">
    <property type="entry name" value="ABC_TRANSPORTER_2"/>
    <property type="match status" value="2"/>
</dbReference>
<dbReference type="InterPro" id="IPR027417">
    <property type="entry name" value="P-loop_NTPase"/>
</dbReference>
<dbReference type="PROSITE" id="PS00211">
    <property type="entry name" value="ABC_TRANSPORTER_1"/>
    <property type="match status" value="2"/>
</dbReference>
<accession>A0A0K1JT29</accession>
<dbReference type="Gene3D" id="3.40.50.300">
    <property type="entry name" value="P-loop containing nucleotide triphosphate hydrolases"/>
    <property type="match status" value="2"/>
</dbReference>
<evidence type="ECO:0000256" key="1">
    <source>
        <dbReference type="ARBA" id="ARBA00022741"/>
    </source>
</evidence>
<dbReference type="InterPro" id="IPR003593">
    <property type="entry name" value="AAA+_ATPase"/>
</dbReference>
<dbReference type="EMBL" id="JARPTX010000139">
    <property type="protein sequence ID" value="MDT2371412.1"/>
    <property type="molecule type" value="Genomic_DNA"/>
</dbReference>
<dbReference type="GO" id="GO:0005524">
    <property type="term" value="F:ATP binding"/>
    <property type="evidence" value="ECO:0007669"/>
    <property type="project" value="UniProtKB-KW"/>
</dbReference>
<keyword evidence="1" id="KW-0547">Nucleotide-binding</keyword>
<protein>
    <submittedName>
        <fullName evidence="5">ABC-F type ribosomal protection protein PoxtA</fullName>
    </submittedName>
    <submittedName>
        <fullName evidence="4">Putative ABC transporter</fullName>
    </submittedName>
</protein>